<sequence>MSEDHNYEFKIEGFKPDTMPFDRLVEYFGKLRAMFSNPAAVHLVGIREGSVANAFAIDQGKESDVLADLRQVQVGSASKSASKAYEEINRMLSEDGAEAVFTDKNGSNIVAFPGGIVEKPLLRTAVGDIEICGNLYHLAGTPNSVKLRVETQEYGKVNADADFKLAIRLRGFLFEDVRLVGKGQWERGPDKAWRLGSLHVTDVHRLQKETLSQALKRLEGVQIDWPDDPIGLMKAVREEGEDNQ</sequence>
<evidence type="ECO:0000313" key="2">
    <source>
        <dbReference type="Proteomes" id="UP000051326"/>
    </source>
</evidence>
<accession>A0A0P1H9R5</accession>
<dbReference type="AlphaFoldDB" id="A0A0P1H9R5"/>
<name>A0A0P1H9R5_9RHOB</name>
<evidence type="ECO:0000313" key="1">
    <source>
        <dbReference type="EMBL" id="CUH99728.1"/>
    </source>
</evidence>
<organism evidence="1 2">
    <name type="scientific">Leisingera aquaemixtae</name>
    <dbReference type="NCBI Taxonomy" id="1396826"/>
    <lineage>
        <taxon>Bacteria</taxon>
        <taxon>Pseudomonadati</taxon>
        <taxon>Pseudomonadota</taxon>
        <taxon>Alphaproteobacteria</taxon>
        <taxon>Rhodobacterales</taxon>
        <taxon>Roseobacteraceae</taxon>
        <taxon>Leisingera</taxon>
    </lineage>
</organism>
<dbReference type="EMBL" id="CYSR01000021">
    <property type="protein sequence ID" value="CUH99728.1"/>
    <property type="molecule type" value="Genomic_DNA"/>
</dbReference>
<dbReference type="Proteomes" id="UP000051326">
    <property type="component" value="Unassembled WGS sequence"/>
</dbReference>
<dbReference type="STRING" id="1396826.PHA8399_01853"/>
<proteinExistence type="predicted"/>
<dbReference type="RefSeq" id="WP_058285855.1">
    <property type="nucleotide sequence ID" value="NZ_CYSR01000021.1"/>
</dbReference>
<reference evidence="1 2" key="1">
    <citation type="submission" date="2015-09" db="EMBL/GenBank/DDBJ databases">
        <authorList>
            <consortium name="Swine Surveillance"/>
        </authorList>
    </citation>
    <scope>NUCLEOTIDE SEQUENCE [LARGE SCALE GENOMIC DNA]</scope>
    <source>
        <strain evidence="1 2">CECT 8399</strain>
    </source>
</reference>
<gene>
    <name evidence="1" type="ORF">PHA8399_01853</name>
</gene>
<protein>
    <submittedName>
        <fullName evidence="1">Uncharacterized protein</fullName>
    </submittedName>
</protein>